<reference evidence="1 2" key="1">
    <citation type="submission" date="2024-02" db="EMBL/GenBank/DDBJ databases">
        <title>Chromosome-level genome assembly of the Eurasian Minnow (Phoxinus phoxinus).</title>
        <authorList>
            <person name="Oriowo T.O."/>
            <person name="Martin S."/>
            <person name="Stange M."/>
            <person name="Chrysostomakis Y."/>
            <person name="Brown T."/>
            <person name="Winkler S."/>
            <person name="Kukowka S."/>
            <person name="Myers E.W."/>
            <person name="Bohne A."/>
        </authorList>
    </citation>
    <scope>NUCLEOTIDE SEQUENCE [LARGE SCALE GENOMIC DNA]</scope>
    <source>
        <strain evidence="1">ZFMK-TIS-60720</strain>
        <tissue evidence="1">Whole Organism</tissue>
    </source>
</reference>
<evidence type="ECO:0000313" key="1">
    <source>
        <dbReference type="EMBL" id="KAK7162422.1"/>
    </source>
</evidence>
<dbReference type="EMBL" id="JAYKXH010000007">
    <property type="protein sequence ID" value="KAK7162422.1"/>
    <property type="molecule type" value="Genomic_DNA"/>
</dbReference>
<evidence type="ECO:0000313" key="2">
    <source>
        <dbReference type="Proteomes" id="UP001364617"/>
    </source>
</evidence>
<organism evidence="1 2">
    <name type="scientific">Phoxinus phoxinus</name>
    <name type="common">Eurasian minnow</name>
    <dbReference type="NCBI Taxonomy" id="58324"/>
    <lineage>
        <taxon>Eukaryota</taxon>
        <taxon>Metazoa</taxon>
        <taxon>Chordata</taxon>
        <taxon>Craniata</taxon>
        <taxon>Vertebrata</taxon>
        <taxon>Euteleostomi</taxon>
        <taxon>Actinopterygii</taxon>
        <taxon>Neopterygii</taxon>
        <taxon>Teleostei</taxon>
        <taxon>Ostariophysi</taxon>
        <taxon>Cypriniformes</taxon>
        <taxon>Leuciscidae</taxon>
        <taxon>Phoxininae</taxon>
        <taxon>Phoxinus</taxon>
    </lineage>
</organism>
<sequence length="107" mass="12960">MDEQVIAFGVALLYLRSRRRRSVWVHDILQARQQFGEYHRLVQELRLDDSRFQQYFRLDRNQFDNLLSKVGPRIERQDTNYRRAILMRLSASQFVYDSWPLETPTAP</sequence>
<dbReference type="Proteomes" id="UP001364617">
    <property type="component" value="Unassembled WGS sequence"/>
</dbReference>
<name>A0AAN9D5B4_9TELE</name>
<keyword evidence="2" id="KW-1185">Reference proteome</keyword>
<accession>A0AAN9D5B4</accession>
<dbReference type="AlphaFoldDB" id="A0AAN9D5B4"/>
<protein>
    <submittedName>
        <fullName evidence="1">Uncharacterized protein</fullName>
    </submittedName>
</protein>
<gene>
    <name evidence="1" type="ORF">R3I93_006656</name>
</gene>
<comment type="caution">
    <text evidence="1">The sequence shown here is derived from an EMBL/GenBank/DDBJ whole genome shotgun (WGS) entry which is preliminary data.</text>
</comment>
<proteinExistence type="predicted"/>